<dbReference type="AlphaFoldDB" id="A0A1Y1NFC6"/>
<reference evidence="3" key="3">
    <citation type="submission" date="2019-08" db="EMBL/GenBank/DDBJ databases">
        <authorList>
            <consortium name="Photinus pyralis genome working group"/>
            <person name="Fallon T.R."/>
            <person name="Sander Lower S.E."/>
            <person name="Weng J.-K."/>
        </authorList>
    </citation>
    <scope>NUCLEOTIDE SEQUENCE</scope>
    <source>
        <strain evidence="3">1611_PpyrPB1</strain>
        <tissue evidence="3">Whole body</tissue>
    </source>
</reference>
<evidence type="ECO:0000313" key="4">
    <source>
        <dbReference type="Proteomes" id="UP000327044"/>
    </source>
</evidence>
<gene>
    <name evidence="3" type="ORF">PPYR_11244</name>
</gene>
<organism evidence="2">
    <name type="scientific">Photinus pyralis</name>
    <name type="common">Common eastern firefly</name>
    <name type="synonym">Lampyris pyralis</name>
    <dbReference type="NCBI Taxonomy" id="7054"/>
    <lineage>
        <taxon>Eukaryota</taxon>
        <taxon>Metazoa</taxon>
        <taxon>Ecdysozoa</taxon>
        <taxon>Arthropoda</taxon>
        <taxon>Hexapoda</taxon>
        <taxon>Insecta</taxon>
        <taxon>Pterygota</taxon>
        <taxon>Neoptera</taxon>
        <taxon>Endopterygota</taxon>
        <taxon>Coleoptera</taxon>
        <taxon>Polyphaga</taxon>
        <taxon>Elateriformia</taxon>
        <taxon>Elateroidea</taxon>
        <taxon>Lampyridae</taxon>
        <taxon>Lampyrinae</taxon>
        <taxon>Photinus</taxon>
    </lineage>
</organism>
<dbReference type="EMBL" id="VVIM01000008">
    <property type="protein sequence ID" value="KAB0794405.1"/>
    <property type="molecule type" value="Genomic_DNA"/>
</dbReference>
<feature type="signal peptide" evidence="1">
    <location>
        <begin position="1"/>
        <end position="18"/>
    </location>
</feature>
<accession>A0A1Y1NFC6</accession>
<feature type="chain" id="PRO_5036312598" description="Protein TsetseEP domain-containing protein" evidence="1">
    <location>
        <begin position="19"/>
        <end position="194"/>
    </location>
</feature>
<evidence type="ECO:0000256" key="1">
    <source>
        <dbReference type="SAM" id="SignalP"/>
    </source>
</evidence>
<reference evidence="2" key="1">
    <citation type="journal article" date="2016" name="Sci. Rep.">
        <title>Molecular characterization of firefly nuptial gifts: a multi-omics approach sheds light on postcopulatory sexual selection.</title>
        <authorList>
            <person name="Al-Wathiqui N."/>
            <person name="Fallon T.R."/>
            <person name="South A."/>
            <person name="Weng J.K."/>
            <person name="Lewis S.M."/>
        </authorList>
    </citation>
    <scope>NUCLEOTIDE SEQUENCE</scope>
</reference>
<keyword evidence="4" id="KW-1185">Reference proteome</keyword>
<evidence type="ECO:0000313" key="3">
    <source>
        <dbReference type="EMBL" id="KAB0794405.1"/>
    </source>
</evidence>
<evidence type="ECO:0000313" key="2">
    <source>
        <dbReference type="EMBL" id="JAV96459.1"/>
    </source>
</evidence>
<sequence>MRFLTVIIGILSVHCAFGEQCHKSDTDSTVDCMKVIHPKHGELLASVPIMPQQCLENITNLLKDVRQRIEGRRSSNPQCMKNLLNRLDDISNHYMAKIITVDRSVKQRFISAYTAVGNAMVGVRTCVWKPHSSCEKIQTCCSAVKSGLYADRTVTEEDISNFLIEFKTQFGKEYDSIINSIRDVQSDAISKTFC</sequence>
<keyword evidence="1" id="KW-0732">Signal</keyword>
<proteinExistence type="predicted"/>
<dbReference type="EMBL" id="GEZM01004124">
    <property type="protein sequence ID" value="JAV96459.1"/>
    <property type="molecule type" value="Transcribed_RNA"/>
</dbReference>
<name>A0A1Y1NFC6_PHOPY</name>
<dbReference type="InParanoid" id="A0A1Y1NFC6"/>
<protein>
    <recommendedName>
        <fullName evidence="5">Protein TsetseEP domain-containing protein</fullName>
    </recommendedName>
</protein>
<evidence type="ECO:0008006" key="5">
    <source>
        <dbReference type="Google" id="ProtNLM"/>
    </source>
</evidence>
<reference evidence="3 4" key="2">
    <citation type="journal article" date="2018" name="Elife">
        <title>Firefly genomes illuminate parallel origins of bioluminescence in beetles.</title>
        <authorList>
            <person name="Fallon T.R."/>
            <person name="Lower S.E."/>
            <person name="Chang C.H."/>
            <person name="Bessho-Uehara M."/>
            <person name="Martin G.J."/>
            <person name="Bewick A.J."/>
            <person name="Behringer M."/>
            <person name="Debat H.J."/>
            <person name="Wong I."/>
            <person name="Day J.C."/>
            <person name="Suvorov A."/>
            <person name="Silva C.J."/>
            <person name="Stanger-Hall K.F."/>
            <person name="Hall D.W."/>
            <person name="Schmitz R.J."/>
            <person name="Nelson D.R."/>
            <person name="Lewis S.M."/>
            <person name="Shigenobu S."/>
            <person name="Bybee S.M."/>
            <person name="Larracuente A.M."/>
            <person name="Oba Y."/>
            <person name="Weng J.K."/>
        </authorList>
    </citation>
    <scope>NUCLEOTIDE SEQUENCE [LARGE SCALE GENOMIC DNA]</scope>
    <source>
        <strain evidence="3">1611_PpyrPB1</strain>
        <tissue evidence="3">Whole body</tissue>
    </source>
</reference>
<dbReference type="Proteomes" id="UP000327044">
    <property type="component" value="Unassembled WGS sequence"/>
</dbReference>